<accession>A0ABR4MQW9</accession>
<organism evidence="4 5">
    <name type="scientific">Ceratocystis lukuohia</name>
    <dbReference type="NCBI Taxonomy" id="2019550"/>
    <lineage>
        <taxon>Eukaryota</taxon>
        <taxon>Fungi</taxon>
        <taxon>Dikarya</taxon>
        <taxon>Ascomycota</taxon>
        <taxon>Pezizomycotina</taxon>
        <taxon>Sordariomycetes</taxon>
        <taxon>Hypocreomycetidae</taxon>
        <taxon>Microascales</taxon>
        <taxon>Ceratocystidaceae</taxon>
        <taxon>Ceratocystis</taxon>
    </lineage>
</organism>
<dbReference type="PROSITE" id="PS50158">
    <property type="entry name" value="ZF_CCHC"/>
    <property type="match status" value="1"/>
</dbReference>
<feature type="region of interest" description="Disordered" evidence="2">
    <location>
        <begin position="35"/>
        <end position="70"/>
    </location>
</feature>
<gene>
    <name evidence="4" type="ORF">HOO65_010029</name>
</gene>
<dbReference type="EMBL" id="JABSNW010000001">
    <property type="protein sequence ID" value="KAL2890671.1"/>
    <property type="molecule type" value="Genomic_DNA"/>
</dbReference>
<dbReference type="InterPro" id="IPR001878">
    <property type="entry name" value="Znf_CCHC"/>
</dbReference>
<comment type="caution">
    <text evidence="4">The sequence shown here is derived from an EMBL/GenBank/DDBJ whole genome shotgun (WGS) entry which is preliminary data.</text>
</comment>
<feature type="compositionally biased region" description="Acidic residues" evidence="2">
    <location>
        <begin position="672"/>
        <end position="687"/>
    </location>
</feature>
<reference evidence="4 5" key="1">
    <citation type="submission" date="2020-05" db="EMBL/GenBank/DDBJ databases">
        <title>Ceratocystis lukuohia genome.</title>
        <authorList>
            <person name="Harrington T.C."/>
            <person name="Kim K."/>
            <person name="Mayers C.G."/>
        </authorList>
    </citation>
    <scope>NUCLEOTIDE SEQUENCE [LARGE SCALE GENOMIC DNA]</scope>
    <source>
        <strain evidence="4 5">C4212</strain>
    </source>
</reference>
<feature type="region of interest" description="Disordered" evidence="2">
    <location>
        <begin position="645"/>
        <end position="687"/>
    </location>
</feature>
<dbReference type="GeneID" id="98114275"/>
<evidence type="ECO:0000256" key="1">
    <source>
        <dbReference type="PROSITE-ProRule" id="PRU00047"/>
    </source>
</evidence>
<protein>
    <submittedName>
        <fullName evidence="4">Integrase</fullName>
    </submittedName>
</protein>
<proteinExistence type="predicted"/>
<feature type="region of interest" description="Disordered" evidence="2">
    <location>
        <begin position="588"/>
        <end position="631"/>
    </location>
</feature>
<keyword evidence="5" id="KW-1185">Reference proteome</keyword>
<keyword evidence="1" id="KW-0863">Zinc-finger</keyword>
<evidence type="ECO:0000256" key="2">
    <source>
        <dbReference type="SAM" id="MobiDB-lite"/>
    </source>
</evidence>
<keyword evidence="1" id="KW-0862">Zinc</keyword>
<feature type="domain" description="CCHC-type" evidence="3">
    <location>
        <begin position="639"/>
        <end position="654"/>
    </location>
</feature>
<sequence>MKQYAEIPTVFMGNSALQERLTKKKVPRGLWNVSHWTPDAETQGGLPTQEGAVRGEQAKQGKVTKGAQDVRDEYRQGSAAMADKVEGSATNRSMEGIAAMLEQELSLGVEQEKTGGTDFADFKYRTPSSRNNACEIEQRRIIGLLEKAWPKENQYSGTTNTVSLAWRITTCMMAAGNVRDYCAELVLTTAATDWKSVMIQMEQSTLWTSSSAGVEIADQARLIGTVTKGVATEAHHRVGKVERAHTMLKRAFSVMTKENSGADQALNLQVAVKAVNDTSSLEGLVPTMLVFGAYPRLKSASAPSPSMTRRARAIKMAMAELERFKSNRQVTEALAMRNSLLGFEPPNLYTNMAEQQQTAPLTEEELQRKLNMLNGAFELLNTQYNNLLRDSRLWSPTKLPKLTTTNPDEFNIWFDQVKRVWAIERRRLSDREFATLVYLSAANLARNRIKRILDTNLYDAPGTCDAFLEELQKAFEAPATQEKVLQKIQTIRQGKSKIDDHIQSLQTIRQGKSKIDDHIQKFEDLLSLAQGDNLHSSQKILWFRQSLEPALRRLIQNNLPPTDYNEYKKKAVYASQMLLQQREDDRLPAPLAMGPAPQRNPDAMDWKRARRVSSDQQADRPKAKWVPVEVRKQRKQDGKCLRCGSSNHFVRQCPYGIGPKPRARKATTVPPPEDDALLEDDDNLSEN</sequence>
<evidence type="ECO:0000313" key="4">
    <source>
        <dbReference type="EMBL" id="KAL2890671.1"/>
    </source>
</evidence>
<dbReference type="Proteomes" id="UP001610728">
    <property type="component" value="Unassembled WGS sequence"/>
</dbReference>
<keyword evidence="1" id="KW-0479">Metal-binding</keyword>
<evidence type="ECO:0000259" key="3">
    <source>
        <dbReference type="PROSITE" id="PS50158"/>
    </source>
</evidence>
<name>A0ABR4MQW9_9PEZI</name>
<dbReference type="RefSeq" id="XP_070861851.1">
    <property type="nucleotide sequence ID" value="XM_071005487.1"/>
</dbReference>
<evidence type="ECO:0000313" key="5">
    <source>
        <dbReference type="Proteomes" id="UP001610728"/>
    </source>
</evidence>